<dbReference type="AlphaFoldDB" id="A0A286U160"/>
<organism evidence="3 4">
    <name type="scientific">Candidatus Scalindua japonica</name>
    <dbReference type="NCBI Taxonomy" id="1284222"/>
    <lineage>
        <taxon>Bacteria</taxon>
        <taxon>Pseudomonadati</taxon>
        <taxon>Planctomycetota</taxon>
        <taxon>Candidatus Brocadiia</taxon>
        <taxon>Candidatus Brocadiales</taxon>
        <taxon>Candidatus Scalinduaceae</taxon>
        <taxon>Candidatus Scalindua</taxon>
    </lineage>
</organism>
<dbReference type="PANTHER" id="PTHR43000">
    <property type="entry name" value="DTDP-D-GLUCOSE 4,6-DEHYDRATASE-RELATED"/>
    <property type="match status" value="1"/>
</dbReference>
<comment type="caution">
    <text evidence="3">The sequence shown here is derived from an EMBL/GenBank/DDBJ whole genome shotgun (WGS) entry which is preliminary data.</text>
</comment>
<dbReference type="OrthoDB" id="9779041at2"/>
<evidence type="ECO:0000313" key="4">
    <source>
        <dbReference type="Proteomes" id="UP000218542"/>
    </source>
</evidence>
<accession>A0A286U160</accession>
<dbReference type="Gene3D" id="3.40.50.720">
    <property type="entry name" value="NAD(P)-binding Rossmann-like Domain"/>
    <property type="match status" value="1"/>
</dbReference>
<feature type="domain" description="NAD-dependent epimerase/dehydratase" evidence="2">
    <location>
        <begin position="4"/>
        <end position="223"/>
    </location>
</feature>
<gene>
    <name evidence="3" type="ORF">SCALIN_C28_0076</name>
</gene>
<dbReference type="Proteomes" id="UP000218542">
    <property type="component" value="Unassembled WGS sequence"/>
</dbReference>
<keyword evidence="4" id="KW-1185">Reference proteome</keyword>
<evidence type="ECO:0000256" key="1">
    <source>
        <dbReference type="ARBA" id="ARBA00007637"/>
    </source>
</evidence>
<dbReference type="SUPFAM" id="SSF51735">
    <property type="entry name" value="NAD(P)-binding Rossmann-fold domains"/>
    <property type="match status" value="1"/>
</dbReference>
<evidence type="ECO:0000259" key="2">
    <source>
        <dbReference type="Pfam" id="PF01370"/>
    </source>
</evidence>
<comment type="similarity">
    <text evidence="1">Belongs to the NAD(P)-dependent epimerase/dehydratase family.</text>
</comment>
<dbReference type="EMBL" id="BAOS01000028">
    <property type="protein sequence ID" value="GAX61874.1"/>
    <property type="molecule type" value="Genomic_DNA"/>
</dbReference>
<dbReference type="InterPro" id="IPR036291">
    <property type="entry name" value="NAD(P)-bd_dom_sf"/>
</dbReference>
<protein>
    <submittedName>
        <fullName evidence="3">NAD dependent epimerase/dehydratase family protein</fullName>
    </submittedName>
</protein>
<evidence type="ECO:0000313" key="3">
    <source>
        <dbReference type="EMBL" id="GAX61874.1"/>
    </source>
</evidence>
<proteinExistence type="inferred from homology"/>
<sequence length="289" mass="32682">MSSILITGATGFIGSHLVRAIQDRHQIYGLVRKLTGKNLFTGVHWIEQDLAQPLDYSRLPNNVDIFIHLAQSRFYKQFPDKSKDIFDINIHSTFQLLEYARQVGAKCFVFASSGGVYGYSYEKFVETDPVTPLNFYLSSKYTAELLIANYNKFFNTVALRFFFVYGEGQRGMLFSRLLERAKRGESIIIEGQDGINMNPIYVGDAIKVFEPALSLPSDIYNIAGDEVISIKDLVLMMGRLVGKRVRLKHTKNGSSGDILGDNAKMKQKLEIYPKVSLEEGISRMIIHEA</sequence>
<dbReference type="InterPro" id="IPR001509">
    <property type="entry name" value="Epimerase_deHydtase"/>
</dbReference>
<reference evidence="4" key="1">
    <citation type="journal article" date="2017" name="Environ. Microbiol. Rep.">
        <title>Genetic Diversity of Marine Anaerobic Ammonium-Oxidizing Bacteria as Revealed by Genomic and Proteomic Analyses of 'Candidatus Scalindua japonica'.</title>
        <authorList>
            <person name="Oshiki M."/>
            <person name="Mizuto K."/>
            <person name="Kimura Z."/>
            <person name="Kindaichi T."/>
            <person name="Satoh H."/>
            <person name="Okabe S."/>
        </authorList>
    </citation>
    <scope>NUCLEOTIDE SEQUENCE [LARGE SCALE GENOMIC DNA]</scope>
    <source>
        <strain evidence="4">husup-a2</strain>
    </source>
</reference>
<name>A0A286U160_9BACT</name>
<dbReference type="Pfam" id="PF01370">
    <property type="entry name" value="Epimerase"/>
    <property type="match status" value="1"/>
</dbReference>
<dbReference type="RefSeq" id="WP_096895251.1">
    <property type="nucleotide sequence ID" value="NZ_BAOS01000028.1"/>
</dbReference>